<keyword evidence="3" id="KW-1003">Cell membrane</keyword>
<comment type="similarity">
    <text evidence="2 7">Belongs to the BI1 family.</text>
</comment>
<feature type="transmembrane region" description="Helical" evidence="7">
    <location>
        <begin position="111"/>
        <end position="134"/>
    </location>
</feature>
<evidence type="ECO:0000313" key="8">
    <source>
        <dbReference type="EMBL" id="ROH88764.1"/>
    </source>
</evidence>
<dbReference type="FunCoup" id="A0A3N0V865">
    <property type="interactions" value="211"/>
</dbReference>
<name>A0A3N0V865_9GAMM</name>
<dbReference type="RefSeq" id="WP_123212386.1">
    <property type="nucleotide sequence ID" value="NZ_RJVO01000006.1"/>
</dbReference>
<evidence type="ECO:0000256" key="7">
    <source>
        <dbReference type="RuleBase" id="RU004379"/>
    </source>
</evidence>
<feature type="transmembrane region" description="Helical" evidence="7">
    <location>
        <begin position="31"/>
        <end position="49"/>
    </location>
</feature>
<dbReference type="CDD" id="cd10433">
    <property type="entry name" value="YccA_like"/>
    <property type="match status" value="1"/>
</dbReference>
<evidence type="ECO:0000256" key="3">
    <source>
        <dbReference type="ARBA" id="ARBA00022475"/>
    </source>
</evidence>
<evidence type="ECO:0000256" key="1">
    <source>
        <dbReference type="ARBA" id="ARBA00004651"/>
    </source>
</evidence>
<keyword evidence="5 7" id="KW-1133">Transmembrane helix</keyword>
<dbReference type="InParanoid" id="A0A3N0V865"/>
<protein>
    <submittedName>
        <fullName evidence="8">Bax inhibitor-1/YccA family protein</fullName>
    </submittedName>
</protein>
<evidence type="ECO:0000256" key="2">
    <source>
        <dbReference type="ARBA" id="ARBA00010350"/>
    </source>
</evidence>
<dbReference type="Proteomes" id="UP000282106">
    <property type="component" value="Unassembled WGS sequence"/>
</dbReference>
<reference evidence="8 9" key="1">
    <citation type="submission" date="2018-10" db="EMBL/GenBank/DDBJ databases">
        <authorList>
            <person name="Chen W.-M."/>
        </authorList>
    </citation>
    <scope>NUCLEOTIDE SEQUENCE [LARGE SCALE GENOMIC DNA]</scope>
    <source>
        <strain evidence="8 9">THS-13</strain>
    </source>
</reference>
<dbReference type="PANTHER" id="PTHR23291:SF115">
    <property type="entry name" value="MODULATOR OF FTSH PROTEASE YCCA"/>
    <property type="match status" value="1"/>
</dbReference>
<comment type="subcellular location">
    <subcellularLocation>
        <location evidence="1">Cell membrane</location>
        <topology evidence="1">Multi-pass membrane protein</topology>
    </subcellularLocation>
</comment>
<feature type="transmembrane region" description="Helical" evidence="7">
    <location>
        <begin position="85"/>
        <end position="105"/>
    </location>
</feature>
<feature type="transmembrane region" description="Helical" evidence="7">
    <location>
        <begin position="173"/>
        <end position="192"/>
    </location>
</feature>
<dbReference type="AlphaFoldDB" id="A0A3N0V865"/>
<feature type="transmembrane region" description="Helical" evidence="7">
    <location>
        <begin position="146"/>
        <end position="167"/>
    </location>
</feature>
<evidence type="ECO:0000256" key="5">
    <source>
        <dbReference type="ARBA" id="ARBA00022989"/>
    </source>
</evidence>
<dbReference type="EMBL" id="RJVO01000006">
    <property type="protein sequence ID" value="ROH88764.1"/>
    <property type="molecule type" value="Genomic_DNA"/>
</dbReference>
<evidence type="ECO:0000256" key="6">
    <source>
        <dbReference type="ARBA" id="ARBA00023136"/>
    </source>
</evidence>
<feature type="transmembrane region" description="Helical" evidence="7">
    <location>
        <begin position="55"/>
        <end position="73"/>
    </location>
</feature>
<evidence type="ECO:0000313" key="9">
    <source>
        <dbReference type="Proteomes" id="UP000282106"/>
    </source>
</evidence>
<dbReference type="InterPro" id="IPR006214">
    <property type="entry name" value="Bax_inhibitor_1-related"/>
</dbReference>
<gene>
    <name evidence="8" type="ORF">ED208_13195</name>
</gene>
<keyword evidence="6 7" id="KW-0472">Membrane</keyword>
<comment type="caution">
    <text evidence="8">The sequence shown here is derived from an EMBL/GenBank/DDBJ whole genome shotgun (WGS) entry which is preliminary data.</text>
</comment>
<keyword evidence="9" id="KW-1185">Reference proteome</keyword>
<feature type="transmembrane region" description="Helical" evidence="7">
    <location>
        <begin position="204"/>
        <end position="227"/>
    </location>
</feature>
<evidence type="ECO:0000256" key="4">
    <source>
        <dbReference type="ARBA" id="ARBA00022692"/>
    </source>
</evidence>
<sequence length="234" mass="24615">MAFEPSPVRVGGYAANQGSLLATHKVLRNTYLLLSMTLLFSAAMAGVSMAVQAPYGLSLVASLLSMGLIWFVLPRTANTEKGIYVVFAVTGLLGFGLGPVLNMYLKALPNGGQLIMTALGGTGLIFAALSGYVLTTKKDFSFMGGFLMTGVMVLLLCSLGALVASFFGVAVSGVFLALSAVSMLLFSGLLLYDTSRIINGGETNYIMATVALYLDIYNIFTSLLHLLGFASNDD</sequence>
<organism evidence="8 9">
    <name type="scientific">Stagnimonas aquatica</name>
    <dbReference type="NCBI Taxonomy" id="2689987"/>
    <lineage>
        <taxon>Bacteria</taxon>
        <taxon>Pseudomonadati</taxon>
        <taxon>Pseudomonadota</taxon>
        <taxon>Gammaproteobacteria</taxon>
        <taxon>Nevskiales</taxon>
        <taxon>Nevskiaceae</taxon>
        <taxon>Stagnimonas</taxon>
    </lineage>
</organism>
<proteinExistence type="inferred from homology"/>
<keyword evidence="4 7" id="KW-0812">Transmembrane</keyword>
<dbReference type="GO" id="GO:0005886">
    <property type="term" value="C:plasma membrane"/>
    <property type="evidence" value="ECO:0007669"/>
    <property type="project" value="UniProtKB-SubCell"/>
</dbReference>
<dbReference type="Pfam" id="PF01027">
    <property type="entry name" value="Bax1-I"/>
    <property type="match status" value="1"/>
</dbReference>
<dbReference type="PANTHER" id="PTHR23291">
    <property type="entry name" value="BAX INHIBITOR-RELATED"/>
    <property type="match status" value="1"/>
</dbReference>
<accession>A0A3N0V865</accession>